<name>A0ACC2UCX2_9FUNG</name>
<reference evidence="1" key="1">
    <citation type="submission" date="2022-04" db="EMBL/GenBank/DDBJ databases">
        <title>Genome of the entomopathogenic fungus Entomophthora muscae.</title>
        <authorList>
            <person name="Elya C."/>
            <person name="Lovett B.R."/>
            <person name="Lee E."/>
            <person name="Macias A.M."/>
            <person name="Hajek A.E."/>
            <person name="De Bivort B.L."/>
            <person name="Kasson M.T."/>
            <person name="De Fine Licht H.H."/>
            <person name="Stajich J.E."/>
        </authorList>
    </citation>
    <scope>NUCLEOTIDE SEQUENCE</scope>
    <source>
        <strain evidence="1">Berkeley</strain>
    </source>
</reference>
<comment type="caution">
    <text evidence="1">The sequence shown here is derived from an EMBL/GenBank/DDBJ whole genome shotgun (WGS) entry which is preliminary data.</text>
</comment>
<organism evidence="1 2">
    <name type="scientific">Entomophthora muscae</name>
    <dbReference type="NCBI Taxonomy" id="34485"/>
    <lineage>
        <taxon>Eukaryota</taxon>
        <taxon>Fungi</taxon>
        <taxon>Fungi incertae sedis</taxon>
        <taxon>Zoopagomycota</taxon>
        <taxon>Entomophthoromycotina</taxon>
        <taxon>Entomophthoromycetes</taxon>
        <taxon>Entomophthorales</taxon>
        <taxon>Entomophthoraceae</taxon>
        <taxon>Entomophthora</taxon>
    </lineage>
</organism>
<accession>A0ACC2UCX2</accession>
<dbReference type="EMBL" id="QTSX02000798">
    <property type="protein sequence ID" value="KAJ9084878.1"/>
    <property type="molecule type" value="Genomic_DNA"/>
</dbReference>
<protein>
    <submittedName>
        <fullName evidence="1">Uncharacterized protein</fullName>
    </submittedName>
</protein>
<keyword evidence="2" id="KW-1185">Reference proteome</keyword>
<evidence type="ECO:0000313" key="1">
    <source>
        <dbReference type="EMBL" id="KAJ9084878.1"/>
    </source>
</evidence>
<dbReference type="Proteomes" id="UP001165960">
    <property type="component" value="Unassembled WGS sequence"/>
</dbReference>
<gene>
    <name evidence="1" type="ORF">DSO57_1019518</name>
</gene>
<sequence length="326" mass="34577">MITRKVSAALAAGCTVVIKPAAETPLSALAFAELAQRCGFPKGVINVVTTSTHTKEVGEALCSNPLVSKISFTGSTNVGKLLMSISSGTIKKMSLELGGNAPFMVFDDADILAAVEGLISGKFRNAGQTCVCPNRVYVQKAIYEEFTSLLKTRVSKLKTGSGFDPQTDVGPLIHRKALEKVAGLVLDAVSKGATIVCGGKHAVVENMKGAFYAPTIITDLNSDMQLHDEEIFGPIIPIYTFDSEEEGLQLANATRFGLAAYAYTRDIGRAFRVSEKMQSGMVAINSASVSTNCAPFGGVKESGLGREGSKYGIGEYTEMKFISLSF</sequence>
<proteinExistence type="predicted"/>
<evidence type="ECO:0000313" key="2">
    <source>
        <dbReference type="Proteomes" id="UP001165960"/>
    </source>
</evidence>